<dbReference type="GO" id="GO:0055085">
    <property type="term" value="P:transmembrane transport"/>
    <property type="evidence" value="ECO:0007669"/>
    <property type="project" value="UniProtKB-ARBA"/>
</dbReference>
<dbReference type="Gene3D" id="3.40.50.300">
    <property type="entry name" value="P-loop containing nucleotide triphosphate hydrolases"/>
    <property type="match status" value="1"/>
</dbReference>
<dbReference type="InterPro" id="IPR050319">
    <property type="entry name" value="ABC_transp_ATP-bind"/>
</dbReference>
<dbReference type="PANTHER" id="PTHR43776:SF7">
    <property type="entry name" value="D,D-DIPEPTIDE TRANSPORT ATP-BINDING PROTEIN DDPF-RELATED"/>
    <property type="match status" value="1"/>
</dbReference>
<dbReference type="PANTHER" id="PTHR43776">
    <property type="entry name" value="TRANSPORT ATP-BINDING PROTEIN"/>
    <property type="match status" value="1"/>
</dbReference>
<dbReference type="InterPro" id="IPR003439">
    <property type="entry name" value="ABC_transporter-like_ATP-bd"/>
</dbReference>
<evidence type="ECO:0000256" key="4">
    <source>
        <dbReference type="ARBA" id="ARBA00022840"/>
    </source>
</evidence>
<comment type="caution">
    <text evidence="7">The sequence shown here is derived from an EMBL/GenBank/DDBJ whole genome shotgun (WGS) entry which is preliminary data.</text>
</comment>
<reference evidence="7 8" key="1">
    <citation type="submission" date="2019-08" db="EMBL/GenBank/DDBJ databases">
        <title>Bacterial whole genome sequence for Glaciihabitans sp. CHu50b-6-2.</title>
        <authorList>
            <person name="Jin L."/>
        </authorList>
    </citation>
    <scope>NUCLEOTIDE SEQUENCE [LARGE SCALE GENOMIC DNA]</scope>
    <source>
        <strain evidence="7 8">CHu50b-6-2</strain>
    </source>
</reference>
<dbReference type="EMBL" id="VRMG01000001">
    <property type="protein sequence ID" value="TXN32902.1"/>
    <property type="molecule type" value="Genomic_DNA"/>
</dbReference>
<organism evidence="7 8">
    <name type="scientific">Lacisediminihabitans profunda</name>
    <dbReference type="NCBI Taxonomy" id="2594790"/>
    <lineage>
        <taxon>Bacteria</taxon>
        <taxon>Bacillati</taxon>
        <taxon>Actinomycetota</taxon>
        <taxon>Actinomycetes</taxon>
        <taxon>Micrococcales</taxon>
        <taxon>Microbacteriaceae</taxon>
        <taxon>Lacisediminihabitans</taxon>
    </lineage>
</organism>
<dbReference type="SUPFAM" id="SSF52540">
    <property type="entry name" value="P-loop containing nucleoside triphosphate hydrolases"/>
    <property type="match status" value="1"/>
</dbReference>
<keyword evidence="2" id="KW-0813">Transport</keyword>
<dbReference type="AlphaFoldDB" id="A0A5C8UX02"/>
<evidence type="ECO:0000313" key="8">
    <source>
        <dbReference type="Proteomes" id="UP000321379"/>
    </source>
</evidence>
<dbReference type="Pfam" id="PF00005">
    <property type="entry name" value="ABC_tran"/>
    <property type="match status" value="1"/>
</dbReference>
<evidence type="ECO:0000313" key="7">
    <source>
        <dbReference type="EMBL" id="TXN32902.1"/>
    </source>
</evidence>
<dbReference type="SMART" id="SM00382">
    <property type="entry name" value="AAA"/>
    <property type="match status" value="1"/>
</dbReference>
<dbReference type="InterPro" id="IPR027417">
    <property type="entry name" value="P-loop_NTPase"/>
</dbReference>
<feature type="region of interest" description="Disordered" evidence="5">
    <location>
        <begin position="263"/>
        <end position="310"/>
    </location>
</feature>
<evidence type="ECO:0000256" key="2">
    <source>
        <dbReference type="ARBA" id="ARBA00022448"/>
    </source>
</evidence>
<comment type="similarity">
    <text evidence="1">Belongs to the ABC transporter superfamily.</text>
</comment>
<name>A0A5C8UX02_9MICO</name>
<dbReference type="InterPro" id="IPR017871">
    <property type="entry name" value="ABC_transporter-like_CS"/>
</dbReference>
<keyword evidence="3" id="KW-0547">Nucleotide-binding</keyword>
<accession>A0A5C8UX02</accession>
<gene>
    <name evidence="7" type="ORF">FVP33_00520</name>
</gene>
<dbReference type="PROSITE" id="PS50893">
    <property type="entry name" value="ABC_TRANSPORTER_2"/>
    <property type="match status" value="1"/>
</dbReference>
<dbReference type="GO" id="GO:0016887">
    <property type="term" value="F:ATP hydrolysis activity"/>
    <property type="evidence" value="ECO:0007669"/>
    <property type="project" value="InterPro"/>
</dbReference>
<sequence length="310" mass="33121">MSARDVSIRYRANNTQSRFLAVGGVNLDIAAGEIVGLLGESGSGKSTLAGAIAGEAGLIGSGEGTPEICGGSLEVFGRELRGIGRRRRDRLTLRIGYLRQDEAERLSPILTVAENVAEPIFRRDRRFNVREANAAVATAIDAVRLPLGLMSRLPHELSSGQRQRVALARALILEPALLVADEPTRGIDALVRDSVLDTIASLQHDRVFSALIVSSELSVVSRIASRVVVLQHGVVVGDGPIDEVFSDPEDYYVKGLAKARRLERSRVTPAPTHPGTEDHQGVQPEVVESIADTRPAPKPKKAPGAGRSAT</sequence>
<dbReference type="PROSITE" id="PS00211">
    <property type="entry name" value="ABC_TRANSPORTER_1"/>
    <property type="match status" value="1"/>
</dbReference>
<protein>
    <submittedName>
        <fullName evidence="7">ATP-binding cassette domain-containing protein</fullName>
    </submittedName>
</protein>
<dbReference type="InterPro" id="IPR003593">
    <property type="entry name" value="AAA+_ATPase"/>
</dbReference>
<evidence type="ECO:0000256" key="1">
    <source>
        <dbReference type="ARBA" id="ARBA00005417"/>
    </source>
</evidence>
<keyword evidence="4 7" id="KW-0067">ATP-binding</keyword>
<dbReference type="Proteomes" id="UP000321379">
    <property type="component" value="Unassembled WGS sequence"/>
</dbReference>
<evidence type="ECO:0000256" key="3">
    <source>
        <dbReference type="ARBA" id="ARBA00022741"/>
    </source>
</evidence>
<feature type="domain" description="ABC transporter" evidence="6">
    <location>
        <begin position="3"/>
        <end position="257"/>
    </location>
</feature>
<evidence type="ECO:0000256" key="5">
    <source>
        <dbReference type="SAM" id="MobiDB-lite"/>
    </source>
</evidence>
<dbReference type="GO" id="GO:0005524">
    <property type="term" value="F:ATP binding"/>
    <property type="evidence" value="ECO:0007669"/>
    <property type="project" value="UniProtKB-KW"/>
</dbReference>
<keyword evidence="8" id="KW-1185">Reference proteome</keyword>
<evidence type="ECO:0000259" key="6">
    <source>
        <dbReference type="PROSITE" id="PS50893"/>
    </source>
</evidence>
<proteinExistence type="inferred from homology"/>